<dbReference type="Pfam" id="PF03015">
    <property type="entry name" value="Sterile"/>
    <property type="match status" value="1"/>
</dbReference>
<dbReference type="EMBL" id="JAHWGI010000700">
    <property type="protein sequence ID" value="KAK3917236.1"/>
    <property type="molecule type" value="Genomic_DNA"/>
</dbReference>
<keyword evidence="4" id="KW-1133">Transmembrane helix</keyword>
<keyword evidence="2 4" id="KW-0444">Lipid biosynthesis</keyword>
<dbReference type="InterPro" id="IPR033640">
    <property type="entry name" value="FAR_C"/>
</dbReference>
<dbReference type="Proteomes" id="UP001219518">
    <property type="component" value="Unassembled WGS sequence"/>
</dbReference>
<proteinExistence type="inferred from homology"/>
<evidence type="ECO:0000259" key="6">
    <source>
        <dbReference type="Pfam" id="PF07993"/>
    </source>
</evidence>
<dbReference type="InterPro" id="IPR013120">
    <property type="entry name" value="FAR_NAD-bd"/>
</dbReference>
<keyword evidence="4" id="KW-0472">Membrane</keyword>
<dbReference type="AlphaFoldDB" id="A0AAE1HAJ6"/>
<feature type="transmembrane region" description="Helical" evidence="4">
    <location>
        <begin position="349"/>
        <end position="377"/>
    </location>
</feature>
<dbReference type="GO" id="GO:0080019">
    <property type="term" value="F:alcohol-forming very long-chain fatty acyl-CoA reductase activity"/>
    <property type="evidence" value="ECO:0007669"/>
    <property type="project" value="InterPro"/>
</dbReference>
<evidence type="ECO:0000256" key="1">
    <source>
        <dbReference type="ARBA" id="ARBA00005928"/>
    </source>
</evidence>
<sequence>MAAAAASPRVHEAFDGKVLLLTGGSGFVGKALLEKLLRTCPGVRRVYVLLRPGRTGASPEERLRTMLTEPLFDGLRAAGHGDRLSRLVAVAGDCAAPGLSLAEDDRRRLQEEVQVFIHTAASVRFDDPLQRAVLLNTRGAREAADLASGMRSLEVMVHVSTTYCNTHEAVIEERVYPMPPETRDDWREIIRLAETLDEKALESRVSRGYQPNTYTFSKALAEQVMQDHSELFNVAVFRPAIVIGAHNEPMPGWTNNLNGPFALCVGITKGLVHTTLADRDAVIDMVPLEMVVNGIILAAREGILRWSAGETAGLRVYNCSAAGRKTLSVYDSITCALKSNELAPHDRVLWHPFVVMSSSVTVFTLLSVLFHFLPALFVDAGLRLAGRRPWLLRTYWKIYKATVSLRYFSLTHWVFENKRFYALLDSVGEEDAAAFKLDLSHLDEGEYVHTHMQFLRRYILKENMDPKAARRNQTIMFVLDRCTRAVLFGIVLTVVFRLLCALIL</sequence>
<dbReference type="GO" id="GO:0035336">
    <property type="term" value="P:long-chain fatty-acyl-CoA metabolic process"/>
    <property type="evidence" value="ECO:0007669"/>
    <property type="project" value="TreeGrafter"/>
</dbReference>
<keyword evidence="3 4" id="KW-0443">Lipid metabolism</keyword>
<keyword evidence="4" id="KW-0812">Transmembrane</keyword>
<evidence type="ECO:0000256" key="4">
    <source>
        <dbReference type="RuleBase" id="RU363097"/>
    </source>
</evidence>
<reference evidence="7" key="2">
    <citation type="journal article" date="2023" name="BMC Genomics">
        <title>Pest status, molecular evolution, and epigenetic factors derived from the genome assembly of Frankliniella fusca, a thysanopteran phytovirus vector.</title>
        <authorList>
            <person name="Catto M.A."/>
            <person name="Labadie P.E."/>
            <person name="Jacobson A.L."/>
            <person name="Kennedy G.G."/>
            <person name="Srinivasan R."/>
            <person name="Hunt B.G."/>
        </authorList>
    </citation>
    <scope>NUCLEOTIDE SEQUENCE</scope>
    <source>
        <strain evidence="7">PL_HMW_Pooled</strain>
    </source>
</reference>
<comment type="function">
    <text evidence="4">Catalyzes the reduction of fatty acyl-CoA to fatty alcohols.</text>
</comment>
<dbReference type="InterPro" id="IPR026055">
    <property type="entry name" value="FAR"/>
</dbReference>
<dbReference type="PANTHER" id="PTHR11011">
    <property type="entry name" value="MALE STERILITY PROTEIN 2-RELATED"/>
    <property type="match status" value="1"/>
</dbReference>
<dbReference type="Pfam" id="PF07993">
    <property type="entry name" value="NAD_binding_4"/>
    <property type="match status" value="1"/>
</dbReference>
<feature type="domain" description="Fatty acyl-CoA reductase C-terminal" evidence="5">
    <location>
        <begin position="370"/>
        <end position="462"/>
    </location>
</feature>
<feature type="domain" description="Thioester reductase (TE)" evidence="6">
    <location>
        <begin position="21"/>
        <end position="295"/>
    </location>
</feature>
<organism evidence="7 8">
    <name type="scientific">Frankliniella fusca</name>
    <dbReference type="NCBI Taxonomy" id="407009"/>
    <lineage>
        <taxon>Eukaryota</taxon>
        <taxon>Metazoa</taxon>
        <taxon>Ecdysozoa</taxon>
        <taxon>Arthropoda</taxon>
        <taxon>Hexapoda</taxon>
        <taxon>Insecta</taxon>
        <taxon>Pterygota</taxon>
        <taxon>Neoptera</taxon>
        <taxon>Paraneoptera</taxon>
        <taxon>Thysanoptera</taxon>
        <taxon>Terebrantia</taxon>
        <taxon>Thripoidea</taxon>
        <taxon>Thripidae</taxon>
        <taxon>Frankliniella</taxon>
    </lineage>
</organism>
<comment type="caution">
    <text evidence="7">The sequence shown here is derived from an EMBL/GenBank/DDBJ whole genome shotgun (WGS) entry which is preliminary data.</text>
</comment>
<dbReference type="GO" id="GO:0102965">
    <property type="term" value="F:alcohol-forming long-chain fatty acyl-CoA reductase activity"/>
    <property type="evidence" value="ECO:0007669"/>
    <property type="project" value="UniProtKB-EC"/>
</dbReference>
<keyword evidence="4" id="KW-0560">Oxidoreductase</keyword>
<keyword evidence="8" id="KW-1185">Reference proteome</keyword>
<dbReference type="PANTHER" id="PTHR11011:SF24">
    <property type="entry name" value="FATTY ACYL-COA REDUCTASE"/>
    <property type="match status" value="1"/>
</dbReference>
<dbReference type="Gene3D" id="3.40.50.720">
    <property type="entry name" value="NAD(P)-binding Rossmann-like Domain"/>
    <property type="match status" value="1"/>
</dbReference>
<evidence type="ECO:0000256" key="2">
    <source>
        <dbReference type="ARBA" id="ARBA00022516"/>
    </source>
</evidence>
<feature type="transmembrane region" description="Helical" evidence="4">
    <location>
        <begin position="485"/>
        <end position="503"/>
    </location>
</feature>
<dbReference type="SUPFAM" id="SSF51735">
    <property type="entry name" value="NAD(P)-binding Rossmann-fold domains"/>
    <property type="match status" value="1"/>
</dbReference>
<evidence type="ECO:0000313" key="8">
    <source>
        <dbReference type="Proteomes" id="UP001219518"/>
    </source>
</evidence>
<dbReference type="GO" id="GO:0005777">
    <property type="term" value="C:peroxisome"/>
    <property type="evidence" value="ECO:0007669"/>
    <property type="project" value="TreeGrafter"/>
</dbReference>
<evidence type="ECO:0000256" key="3">
    <source>
        <dbReference type="ARBA" id="ARBA00023098"/>
    </source>
</evidence>
<comment type="catalytic activity">
    <reaction evidence="4">
        <text>a long-chain fatty acyl-CoA + 2 NADPH + 2 H(+) = a long-chain primary fatty alcohol + 2 NADP(+) + CoA</text>
        <dbReference type="Rhea" id="RHEA:52716"/>
        <dbReference type="ChEBI" id="CHEBI:15378"/>
        <dbReference type="ChEBI" id="CHEBI:57287"/>
        <dbReference type="ChEBI" id="CHEBI:57783"/>
        <dbReference type="ChEBI" id="CHEBI:58349"/>
        <dbReference type="ChEBI" id="CHEBI:77396"/>
        <dbReference type="ChEBI" id="CHEBI:83139"/>
        <dbReference type="EC" id="1.2.1.84"/>
    </reaction>
</comment>
<reference evidence="7" key="1">
    <citation type="submission" date="2021-07" db="EMBL/GenBank/DDBJ databases">
        <authorList>
            <person name="Catto M.A."/>
            <person name="Jacobson A."/>
            <person name="Kennedy G."/>
            <person name="Labadie P."/>
            <person name="Hunt B.G."/>
            <person name="Srinivasan R."/>
        </authorList>
    </citation>
    <scope>NUCLEOTIDE SEQUENCE</scope>
    <source>
        <strain evidence="7">PL_HMW_Pooled</strain>
        <tissue evidence="7">Head</tissue>
    </source>
</reference>
<dbReference type="InterPro" id="IPR036291">
    <property type="entry name" value="NAD(P)-bd_dom_sf"/>
</dbReference>
<evidence type="ECO:0000313" key="7">
    <source>
        <dbReference type="EMBL" id="KAK3917236.1"/>
    </source>
</evidence>
<evidence type="ECO:0000259" key="5">
    <source>
        <dbReference type="Pfam" id="PF03015"/>
    </source>
</evidence>
<accession>A0AAE1HAJ6</accession>
<dbReference type="CDD" id="cd05236">
    <property type="entry name" value="FAR-N_SDR_e"/>
    <property type="match status" value="1"/>
</dbReference>
<dbReference type="CDD" id="cd09071">
    <property type="entry name" value="FAR_C"/>
    <property type="match status" value="1"/>
</dbReference>
<gene>
    <name evidence="7" type="ORF">KUF71_006820</name>
</gene>
<keyword evidence="4" id="KW-0521">NADP</keyword>
<protein>
    <recommendedName>
        <fullName evidence="4">Fatty acyl-CoA reductase</fullName>
        <ecNumber evidence="4">1.2.1.84</ecNumber>
    </recommendedName>
</protein>
<name>A0AAE1HAJ6_9NEOP</name>
<comment type="similarity">
    <text evidence="1 4">Belongs to the fatty acyl-CoA reductase family.</text>
</comment>
<dbReference type="EC" id="1.2.1.84" evidence="4"/>